<proteinExistence type="predicted"/>
<name>A0ABD1W713_9LAMI</name>
<protein>
    <submittedName>
        <fullName evidence="2">Uncharacterized protein</fullName>
    </submittedName>
</protein>
<dbReference type="EMBL" id="JBFOLJ010000004">
    <property type="protein sequence ID" value="KAL2545434.1"/>
    <property type="molecule type" value="Genomic_DNA"/>
</dbReference>
<gene>
    <name evidence="1" type="ORF">Fot_14667</name>
    <name evidence="2" type="ORF">Fot_14687</name>
</gene>
<accession>A0ABD1W713</accession>
<dbReference type="EMBL" id="JBFOLJ010000004">
    <property type="protein sequence ID" value="KAL2545454.1"/>
    <property type="molecule type" value="Genomic_DNA"/>
</dbReference>
<keyword evidence="3" id="KW-1185">Reference proteome</keyword>
<evidence type="ECO:0000313" key="1">
    <source>
        <dbReference type="EMBL" id="KAL2545434.1"/>
    </source>
</evidence>
<comment type="caution">
    <text evidence="2">The sequence shown here is derived from an EMBL/GenBank/DDBJ whole genome shotgun (WGS) entry which is preliminary data.</text>
</comment>
<evidence type="ECO:0000313" key="2">
    <source>
        <dbReference type="EMBL" id="KAL2545454.1"/>
    </source>
</evidence>
<dbReference type="AlphaFoldDB" id="A0ABD1W713"/>
<reference evidence="2" key="1">
    <citation type="submission" date="2024-07" db="EMBL/GenBank/DDBJ databases">
        <title>Two chromosome-level genome assemblies of Korean endemic species Abeliophyllum distichum and Forsythia ovata (Oleaceae).</title>
        <authorList>
            <person name="Mun J.H."/>
        </authorList>
    </citation>
    <scope>NUCLEOTIDE SEQUENCE</scope>
    <source>
        <strain evidence="2">KNKB202402200001</strain>
        <tissue evidence="2">Leaf</tissue>
    </source>
</reference>
<reference evidence="3" key="2">
    <citation type="submission" date="2024-07" db="EMBL/GenBank/DDBJ databases">
        <title>Two chromosome-level genome assemblies of Korean endemic species Abeliophyllum distichum and Forsythia ovata (Oleaceae).</title>
        <authorList>
            <person name="Jang H."/>
        </authorList>
    </citation>
    <scope>NUCLEOTIDE SEQUENCE [LARGE SCALE GENOMIC DNA]</scope>
</reference>
<evidence type="ECO:0000313" key="3">
    <source>
        <dbReference type="Proteomes" id="UP001604277"/>
    </source>
</evidence>
<organism evidence="2 3">
    <name type="scientific">Forsythia ovata</name>
    <dbReference type="NCBI Taxonomy" id="205694"/>
    <lineage>
        <taxon>Eukaryota</taxon>
        <taxon>Viridiplantae</taxon>
        <taxon>Streptophyta</taxon>
        <taxon>Embryophyta</taxon>
        <taxon>Tracheophyta</taxon>
        <taxon>Spermatophyta</taxon>
        <taxon>Magnoliopsida</taxon>
        <taxon>eudicotyledons</taxon>
        <taxon>Gunneridae</taxon>
        <taxon>Pentapetalae</taxon>
        <taxon>asterids</taxon>
        <taxon>lamiids</taxon>
        <taxon>Lamiales</taxon>
        <taxon>Oleaceae</taxon>
        <taxon>Forsythieae</taxon>
        <taxon>Forsythia</taxon>
    </lineage>
</organism>
<sequence length="119" mass="13722">MTPSVYITRGSDYKDPLIEELRTPRESTLIKEPRICDKGTLIKELHIYDEGDSIKELHIYGESIPINEPLIVLIKSCQKASHSQQRLFDQETSHSLQKYLSSLDEWTCLITIQNSSFQP</sequence>
<dbReference type="Proteomes" id="UP001604277">
    <property type="component" value="Unassembled WGS sequence"/>
</dbReference>